<dbReference type="CDD" id="cd08267">
    <property type="entry name" value="MDR1"/>
    <property type="match status" value="1"/>
</dbReference>
<evidence type="ECO:0000259" key="2">
    <source>
        <dbReference type="PROSITE" id="PS50076"/>
    </source>
</evidence>
<feature type="domain" description="J" evidence="2">
    <location>
        <begin position="341"/>
        <end position="428"/>
    </location>
</feature>
<evidence type="ECO:0000313" key="3">
    <source>
        <dbReference type="EMBL" id="PWZ15169.1"/>
    </source>
</evidence>
<dbReference type="InterPro" id="IPR052733">
    <property type="entry name" value="Chloroplast_QOR"/>
</dbReference>
<dbReference type="Pfam" id="PF23302">
    <property type="entry name" value="HTH_DNAJC9"/>
    <property type="match status" value="1"/>
</dbReference>
<gene>
    <name evidence="3" type="primary">QOR</name>
    <name evidence="3" type="ORF">Zm00014a_018818</name>
</gene>
<dbReference type="SMART" id="SM00829">
    <property type="entry name" value="PKS_ER"/>
    <property type="match status" value="1"/>
</dbReference>
<dbReference type="InterPro" id="IPR001623">
    <property type="entry name" value="DnaJ_domain"/>
</dbReference>
<dbReference type="PROSITE" id="PS50076">
    <property type="entry name" value="DNAJ_2"/>
    <property type="match status" value="1"/>
</dbReference>
<dbReference type="InterPro" id="IPR036869">
    <property type="entry name" value="J_dom_sf"/>
</dbReference>
<accession>A0A3L6E2U8</accession>
<dbReference type="CDD" id="cd06257">
    <property type="entry name" value="DnaJ"/>
    <property type="match status" value="1"/>
</dbReference>
<dbReference type="SUPFAM" id="SSF51735">
    <property type="entry name" value="NAD(P)-binding Rossmann-fold domains"/>
    <property type="match status" value="1"/>
</dbReference>
<organism evidence="3 4">
    <name type="scientific">Zea mays</name>
    <name type="common">Maize</name>
    <dbReference type="NCBI Taxonomy" id="4577"/>
    <lineage>
        <taxon>Eukaryota</taxon>
        <taxon>Viridiplantae</taxon>
        <taxon>Streptophyta</taxon>
        <taxon>Embryophyta</taxon>
        <taxon>Tracheophyta</taxon>
        <taxon>Spermatophyta</taxon>
        <taxon>Magnoliopsida</taxon>
        <taxon>Liliopsida</taxon>
        <taxon>Poales</taxon>
        <taxon>Poaceae</taxon>
        <taxon>PACMAD clade</taxon>
        <taxon>Panicoideae</taxon>
        <taxon>Andropogonodae</taxon>
        <taxon>Andropogoneae</taxon>
        <taxon>Tripsacinae</taxon>
        <taxon>Zea</taxon>
    </lineage>
</organism>
<dbReference type="Gene3D" id="1.10.287.110">
    <property type="entry name" value="DnaJ domain"/>
    <property type="match status" value="1"/>
</dbReference>
<name>A0A3L6E2U8_MAIZE</name>
<comment type="caution">
    <text evidence="3">The sequence shown here is derived from an EMBL/GenBank/DDBJ whole genome shotgun (WGS) entry which is preliminary data.</text>
</comment>
<dbReference type="GO" id="GO:0005783">
    <property type="term" value="C:endoplasmic reticulum"/>
    <property type="evidence" value="ECO:0007669"/>
    <property type="project" value="UniProtKB-ARBA"/>
</dbReference>
<feature type="region of interest" description="Disordered" evidence="1">
    <location>
        <begin position="507"/>
        <end position="539"/>
    </location>
</feature>
<dbReference type="Gene3D" id="3.90.180.10">
    <property type="entry name" value="Medium-chain alcohol dehydrogenases, catalytic domain"/>
    <property type="match status" value="2"/>
</dbReference>
<dbReference type="GO" id="GO:0016491">
    <property type="term" value="F:oxidoreductase activity"/>
    <property type="evidence" value="ECO:0007669"/>
    <property type="project" value="InterPro"/>
</dbReference>
<evidence type="ECO:0000256" key="1">
    <source>
        <dbReference type="SAM" id="MobiDB-lite"/>
    </source>
</evidence>
<dbReference type="Pfam" id="PF00226">
    <property type="entry name" value="DnaJ"/>
    <property type="match status" value="1"/>
</dbReference>
<dbReference type="PANTHER" id="PTHR44013">
    <property type="entry name" value="ZINC-TYPE ALCOHOL DEHYDROGENASE-LIKE PROTEIN C16A3.02C"/>
    <property type="match status" value="1"/>
</dbReference>
<dbReference type="PANTHER" id="PTHR44013:SF3">
    <property type="entry name" value="OS09G0503100 PROTEIN"/>
    <property type="match status" value="1"/>
</dbReference>
<dbReference type="Gene3D" id="3.40.50.720">
    <property type="entry name" value="NAD(P)-binding Rossmann-like Domain"/>
    <property type="match status" value="1"/>
</dbReference>
<sequence>MAAPKKTMRALRYDKYGGGAEGLKHVEVPVPSPSKGEVLLKLEAASINPIDWKIQKGMVRPFLPRKFPFIPGTPYCSDKLTYHLWRKNGGGLAEYAVAPASLTVARPPEVSAAEGASLPTAASTALQQLKAAGVSSFDGGSGSGADSDGPKNVLVTAASGGVGHYAVQLAKLAGLRVTATCGARNLGLVAGLGADEVLDYKTPEGARLLSPSGTRYDAVAHCATGTPWSVFAPVLADRATVVDVTPGVAAAAKSFLQKVTFSRKRLVPLVLIPKKEEMEWLVEMTRQGKLRTVVDSSIRYIRLINQRTRHYRSSPRLTSELLTSPKSLLVSIKFSKLLEESALKILGVEKIASQQEIKKVYHKLALRLHPDKNPRDEALVGEAANNLQEYFRTMHKKVTEADIEEFEAKYRGSNSEKTDLKELYTKHKGNMNRLFCTMICSKPKLDSHRSKDIIDEAIGEGELKSTKVYEKWAKKISGMEPPTNPLERRAKAERKKQFNSILSNIMSKCDSKASSSEPTEEELEQAQQRLESRRAKRRK</sequence>
<proteinExistence type="predicted"/>
<reference evidence="3 4" key="1">
    <citation type="journal article" date="2018" name="Nat. Genet.">
        <title>Extensive intraspecific gene order and gene structural variations between Mo17 and other maize genomes.</title>
        <authorList>
            <person name="Sun S."/>
            <person name="Zhou Y."/>
            <person name="Chen J."/>
            <person name="Shi J."/>
            <person name="Zhao H."/>
            <person name="Zhao H."/>
            <person name="Song W."/>
            <person name="Zhang M."/>
            <person name="Cui Y."/>
            <person name="Dong X."/>
            <person name="Liu H."/>
            <person name="Ma X."/>
            <person name="Jiao Y."/>
            <person name="Wang B."/>
            <person name="Wei X."/>
            <person name="Stein J.C."/>
            <person name="Glaubitz J.C."/>
            <person name="Lu F."/>
            <person name="Yu G."/>
            <person name="Liang C."/>
            <person name="Fengler K."/>
            <person name="Li B."/>
            <person name="Rafalski A."/>
            <person name="Schnable P.S."/>
            <person name="Ware D.H."/>
            <person name="Buckler E.S."/>
            <person name="Lai J."/>
        </authorList>
    </citation>
    <scope>NUCLEOTIDE SEQUENCE [LARGE SCALE GENOMIC DNA]</scope>
    <source>
        <strain evidence="4">cv. Missouri 17</strain>
        <tissue evidence="3">Seedling</tissue>
    </source>
</reference>
<dbReference type="SUPFAM" id="SSF50129">
    <property type="entry name" value="GroES-like"/>
    <property type="match status" value="1"/>
</dbReference>
<dbReference type="EMBL" id="NCVQ01000008">
    <property type="protein sequence ID" value="PWZ15169.1"/>
    <property type="molecule type" value="Genomic_DNA"/>
</dbReference>
<dbReference type="SMART" id="SM00271">
    <property type="entry name" value="DnaJ"/>
    <property type="match status" value="1"/>
</dbReference>
<dbReference type="PRINTS" id="PR00625">
    <property type="entry name" value="JDOMAIN"/>
</dbReference>
<feature type="compositionally biased region" description="Polar residues" evidence="1">
    <location>
        <begin position="507"/>
        <end position="517"/>
    </location>
</feature>
<dbReference type="InterPro" id="IPR056453">
    <property type="entry name" value="HTH_DNAJC9"/>
</dbReference>
<dbReference type="AlphaFoldDB" id="A0A3L6E2U8"/>
<dbReference type="InterPro" id="IPR036291">
    <property type="entry name" value="NAD(P)-bd_dom_sf"/>
</dbReference>
<dbReference type="Proteomes" id="UP000251960">
    <property type="component" value="Chromosome 7"/>
</dbReference>
<dbReference type="InterPro" id="IPR011032">
    <property type="entry name" value="GroES-like_sf"/>
</dbReference>
<dbReference type="InterPro" id="IPR020843">
    <property type="entry name" value="ER"/>
</dbReference>
<dbReference type="Pfam" id="PF13602">
    <property type="entry name" value="ADH_zinc_N_2"/>
    <property type="match status" value="1"/>
</dbReference>
<dbReference type="ExpressionAtlas" id="A0A3L6E2U8">
    <property type="expression patterns" value="baseline and differential"/>
</dbReference>
<dbReference type="SUPFAM" id="SSF46565">
    <property type="entry name" value="Chaperone J-domain"/>
    <property type="match status" value="1"/>
</dbReference>
<evidence type="ECO:0000313" key="4">
    <source>
        <dbReference type="Proteomes" id="UP000251960"/>
    </source>
</evidence>
<protein>
    <submittedName>
        <fullName evidence="3">Quinone-oxidoreductase, chloroplastic</fullName>
    </submittedName>
</protein>